<dbReference type="OrthoDB" id="5825164at2759"/>
<evidence type="ECO:0000313" key="4">
    <source>
        <dbReference type="Proteomes" id="UP000271098"/>
    </source>
</evidence>
<proteinExistence type="predicted"/>
<keyword evidence="1" id="KW-0472">Membrane</keyword>
<gene>
    <name evidence="3" type="ORF">GPUH_LOCUS18305</name>
</gene>
<dbReference type="EMBL" id="UYRT01086536">
    <property type="protein sequence ID" value="VDN31466.1"/>
    <property type="molecule type" value="Genomic_DNA"/>
</dbReference>
<evidence type="ECO:0000259" key="2">
    <source>
        <dbReference type="Pfam" id="PF10328"/>
    </source>
</evidence>
<evidence type="ECO:0000313" key="5">
    <source>
        <dbReference type="WBParaSite" id="GPUH_0001832901-mRNA-1"/>
    </source>
</evidence>
<keyword evidence="4" id="KW-1185">Reference proteome</keyword>
<reference evidence="5" key="1">
    <citation type="submission" date="2016-06" db="UniProtKB">
        <authorList>
            <consortium name="WormBaseParasite"/>
        </authorList>
    </citation>
    <scope>IDENTIFICATION</scope>
</reference>
<reference evidence="3 4" key="2">
    <citation type="submission" date="2018-11" db="EMBL/GenBank/DDBJ databases">
        <authorList>
            <consortium name="Pathogen Informatics"/>
        </authorList>
    </citation>
    <scope>NUCLEOTIDE SEQUENCE [LARGE SCALE GENOMIC DNA]</scope>
</reference>
<name>A0A183EBG3_9BILA</name>
<protein>
    <submittedName>
        <fullName evidence="5">7TM_GPCR_Srx domain-containing protein</fullName>
    </submittedName>
</protein>
<evidence type="ECO:0000256" key="1">
    <source>
        <dbReference type="SAM" id="Phobius"/>
    </source>
</evidence>
<dbReference type="Pfam" id="PF10328">
    <property type="entry name" value="7TM_GPCR_Srx"/>
    <property type="match status" value="1"/>
</dbReference>
<accession>A0A183EBG3</accession>
<evidence type="ECO:0000313" key="3">
    <source>
        <dbReference type="EMBL" id="VDN31466.1"/>
    </source>
</evidence>
<sequence length="87" mass="9809">MPKLRESDRSEDILSTICIAVFSTPKWSLTILQVSIFGLITNGLPLYITLKSPRFQNAFGILCKCFLLCNIQNIVVLCLWESTVLCL</sequence>
<keyword evidence="1" id="KW-0812">Transmembrane</keyword>
<keyword evidence="1" id="KW-1133">Transmembrane helix</keyword>
<organism evidence="5">
    <name type="scientific">Gongylonema pulchrum</name>
    <dbReference type="NCBI Taxonomy" id="637853"/>
    <lineage>
        <taxon>Eukaryota</taxon>
        <taxon>Metazoa</taxon>
        <taxon>Ecdysozoa</taxon>
        <taxon>Nematoda</taxon>
        <taxon>Chromadorea</taxon>
        <taxon>Rhabditida</taxon>
        <taxon>Spirurina</taxon>
        <taxon>Spiruromorpha</taxon>
        <taxon>Spiruroidea</taxon>
        <taxon>Gongylonematidae</taxon>
        <taxon>Gongylonema</taxon>
    </lineage>
</organism>
<dbReference type="InterPro" id="IPR019430">
    <property type="entry name" value="7TM_GPCR_serpentine_rcpt_Srx"/>
</dbReference>
<feature type="transmembrane region" description="Helical" evidence="1">
    <location>
        <begin position="31"/>
        <end position="50"/>
    </location>
</feature>
<dbReference type="WBParaSite" id="GPUH_0001832901-mRNA-1">
    <property type="protein sequence ID" value="GPUH_0001832901-mRNA-1"/>
    <property type="gene ID" value="GPUH_0001832901"/>
</dbReference>
<dbReference type="AlphaFoldDB" id="A0A183EBG3"/>
<dbReference type="Proteomes" id="UP000271098">
    <property type="component" value="Unassembled WGS sequence"/>
</dbReference>
<feature type="domain" description="7TM GPCR serpentine receptor class x (Srx)" evidence="2">
    <location>
        <begin position="33"/>
        <end position="82"/>
    </location>
</feature>